<accession>X6PGM4</accession>
<evidence type="ECO:0000313" key="2">
    <source>
        <dbReference type="Proteomes" id="UP000023152"/>
    </source>
</evidence>
<dbReference type="Proteomes" id="UP000023152">
    <property type="component" value="Unassembled WGS sequence"/>
</dbReference>
<name>X6PGM4_RETFI</name>
<reference evidence="1 2" key="1">
    <citation type="journal article" date="2013" name="Curr. Biol.">
        <title>The Genome of the Foraminiferan Reticulomyxa filosa.</title>
        <authorList>
            <person name="Glockner G."/>
            <person name="Hulsmann N."/>
            <person name="Schleicher M."/>
            <person name="Noegel A.A."/>
            <person name="Eichinger L."/>
            <person name="Gallinger C."/>
            <person name="Pawlowski J."/>
            <person name="Sierra R."/>
            <person name="Euteneuer U."/>
            <person name="Pillet L."/>
            <person name="Moustafa A."/>
            <person name="Platzer M."/>
            <person name="Groth M."/>
            <person name="Szafranski K."/>
            <person name="Schliwa M."/>
        </authorList>
    </citation>
    <scope>NUCLEOTIDE SEQUENCE [LARGE SCALE GENOMIC DNA]</scope>
</reference>
<dbReference type="EMBL" id="ASPP01000218">
    <property type="protein sequence ID" value="ETO36842.1"/>
    <property type="molecule type" value="Genomic_DNA"/>
</dbReference>
<gene>
    <name evidence="1" type="ORF">RFI_00218</name>
</gene>
<feature type="non-terminal residue" evidence="1">
    <location>
        <position position="1"/>
    </location>
</feature>
<organism evidence="1 2">
    <name type="scientific">Reticulomyxa filosa</name>
    <dbReference type="NCBI Taxonomy" id="46433"/>
    <lineage>
        <taxon>Eukaryota</taxon>
        <taxon>Sar</taxon>
        <taxon>Rhizaria</taxon>
        <taxon>Retaria</taxon>
        <taxon>Foraminifera</taxon>
        <taxon>Monothalamids</taxon>
        <taxon>Reticulomyxidae</taxon>
        <taxon>Reticulomyxa</taxon>
    </lineage>
</organism>
<proteinExistence type="predicted"/>
<comment type="caution">
    <text evidence="1">The sequence shown here is derived from an EMBL/GenBank/DDBJ whole genome shotgun (WGS) entry which is preliminary data.</text>
</comment>
<sequence length="112" mass="12515">GDILITNKIVIISIADKVCINIKNTNTTIIKITKILDRHIDITTVAISPNGVEKEALRLQIAGNELNIMDKVENQNMEMDIVFCNTALDIFANNDNRGLAKKYFEKVISAKQ</sequence>
<evidence type="ECO:0000313" key="1">
    <source>
        <dbReference type="EMBL" id="ETO36842.1"/>
    </source>
</evidence>
<dbReference type="AlphaFoldDB" id="X6PGM4"/>
<protein>
    <submittedName>
        <fullName evidence="1">Uncharacterized protein</fullName>
    </submittedName>
</protein>
<keyword evidence="2" id="KW-1185">Reference proteome</keyword>